<evidence type="ECO:0000313" key="2">
    <source>
        <dbReference type="EMBL" id="MBD2545349.1"/>
    </source>
</evidence>
<dbReference type="InterPro" id="IPR052264">
    <property type="entry name" value="UPF0175_domain"/>
</dbReference>
<accession>A0ABR8EET5</accession>
<proteinExistence type="inferred from homology"/>
<name>A0ABR8EET5_9CYAN</name>
<reference evidence="2 3" key="1">
    <citation type="journal article" date="2020" name="ISME J.">
        <title>Comparative genomics reveals insights into cyanobacterial evolution and habitat adaptation.</title>
        <authorList>
            <person name="Chen M.Y."/>
            <person name="Teng W.K."/>
            <person name="Zhao L."/>
            <person name="Hu C.X."/>
            <person name="Zhou Y.K."/>
            <person name="Han B.P."/>
            <person name="Song L.R."/>
            <person name="Shu W.S."/>
        </authorList>
    </citation>
    <scope>NUCLEOTIDE SEQUENCE [LARGE SCALE GENOMIC DNA]</scope>
    <source>
        <strain evidence="2 3">FACHB-1370</strain>
    </source>
</reference>
<evidence type="ECO:0000256" key="1">
    <source>
        <dbReference type="ARBA" id="ARBA00005651"/>
    </source>
</evidence>
<dbReference type="InterPro" id="IPR005368">
    <property type="entry name" value="UPF0175"/>
</dbReference>
<protein>
    <submittedName>
        <fullName evidence="2">UPF0175 family protein</fullName>
    </submittedName>
</protein>
<evidence type="ECO:0000313" key="3">
    <source>
        <dbReference type="Proteomes" id="UP000641954"/>
    </source>
</evidence>
<gene>
    <name evidence="2" type="ORF">H6G72_16210</name>
</gene>
<organism evidence="2 3">
    <name type="scientific">Planktothricoides raciborskii FACHB-1370</name>
    <dbReference type="NCBI Taxonomy" id="2949576"/>
    <lineage>
        <taxon>Bacteria</taxon>
        <taxon>Bacillati</taxon>
        <taxon>Cyanobacteriota</taxon>
        <taxon>Cyanophyceae</taxon>
        <taxon>Oscillatoriophycideae</taxon>
        <taxon>Oscillatoriales</taxon>
        <taxon>Oscillatoriaceae</taxon>
        <taxon>Planktothricoides</taxon>
    </lineage>
</organism>
<dbReference type="Pfam" id="PF03683">
    <property type="entry name" value="UPF0175"/>
    <property type="match status" value="1"/>
</dbReference>
<keyword evidence="3" id="KW-1185">Reference proteome</keyword>
<comment type="similarity">
    <text evidence="1">Belongs to the UPF0175 family.</text>
</comment>
<dbReference type="Proteomes" id="UP000641954">
    <property type="component" value="Unassembled WGS sequence"/>
</dbReference>
<comment type="caution">
    <text evidence="2">The sequence shown here is derived from an EMBL/GenBank/DDBJ whole genome shotgun (WGS) entry which is preliminary data.</text>
</comment>
<dbReference type="PANTHER" id="PTHR37525:SF1">
    <property type="entry name" value="UPF0175 PROTEIN SSL1255"/>
    <property type="match status" value="1"/>
</dbReference>
<dbReference type="PANTHER" id="PTHR37525">
    <property type="entry name" value="UPF0175 PROTEIN SSL1255"/>
    <property type="match status" value="1"/>
</dbReference>
<dbReference type="EMBL" id="JACJSK010000022">
    <property type="protein sequence ID" value="MBD2545349.1"/>
    <property type="molecule type" value="Genomic_DNA"/>
</dbReference>
<sequence length="90" mass="10255">MHNVSIQLPETVFAALRKDPQEFAKEMRIVAAVKWYEMGEISQGEAAEIAGLNRWEFINILSRYQVSPFQYTPEEIAEDLASVNGQSSDY</sequence>